<dbReference type="Pfam" id="PF00144">
    <property type="entry name" value="Beta-lactamase"/>
    <property type="match status" value="1"/>
</dbReference>
<dbReference type="InterPro" id="IPR012338">
    <property type="entry name" value="Beta-lactam/transpept-like"/>
</dbReference>
<dbReference type="SUPFAM" id="SSF56601">
    <property type="entry name" value="beta-lactamase/transpeptidase-like"/>
    <property type="match status" value="1"/>
</dbReference>
<protein>
    <submittedName>
        <fullName evidence="3">Serine hydrolase domain-containing protein</fullName>
        <ecNumber evidence="3">3.-.-.-</ecNumber>
    </submittedName>
</protein>
<dbReference type="Gene3D" id="3.40.710.10">
    <property type="entry name" value="DD-peptidase/beta-lactamase superfamily"/>
    <property type="match status" value="1"/>
</dbReference>
<dbReference type="Proteomes" id="UP001597511">
    <property type="component" value="Unassembled WGS sequence"/>
</dbReference>
<dbReference type="PANTHER" id="PTHR46825">
    <property type="entry name" value="D-ALANYL-D-ALANINE-CARBOXYPEPTIDASE/ENDOPEPTIDASE AMPH"/>
    <property type="match status" value="1"/>
</dbReference>
<gene>
    <name evidence="3" type="ORF">ACFS6H_13345</name>
</gene>
<evidence type="ECO:0000259" key="2">
    <source>
        <dbReference type="Pfam" id="PF00144"/>
    </source>
</evidence>
<dbReference type="InterPro" id="IPR050491">
    <property type="entry name" value="AmpC-like"/>
</dbReference>
<keyword evidence="1" id="KW-0732">Signal</keyword>
<evidence type="ECO:0000256" key="1">
    <source>
        <dbReference type="SAM" id="SignalP"/>
    </source>
</evidence>
<comment type="caution">
    <text evidence="3">The sequence shown here is derived from an EMBL/GenBank/DDBJ whole genome shotgun (WGS) entry which is preliminary data.</text>
</comment>
<proteinExistence type="predicted"/>
<keyword evidence="4" id="KW-1185">Reference proteome</keyword>
<feature type="domain" description="Beta-lactamase-related" evidence="2">
    <location>
        <begin position="38"/>
        <end position="371"/>
    </location>
</feature>
<dbReference type="PANTHER" id="PTHR46825:SF9">
    <property type="entry name" value="BETA-LACTAMASE-RELATED DOMAIN-CONTAINING PROTEIN"/>
    <property type="match status" value="1"/>
</dbReference>
<feature type="signal peptide" evidence="1">
    <location>
        <begin position="1"/>
        <end position="20"/>
    </location>
</feature>
<evidence type="ECO:0000313" key="4">
    <source>
        <dbReference type="Proteomes" id="UP001597511"/>
    </source>
</evidence>
<organism evidence="3 4">
    <name type="scientific">Terrimonas rubra</name>
    <dbReference type="NCBI Taxonomy" id="1035890"/>
    <lineage>
        <taxon>Bacteria</taxon>
        <taxon>Pseudomonadati</taxon>
        <taxon>Bacteroidota</taxon>
        <taxon>Chitinophagia</taxon>
        <taxon>Chitinophagales</taxon>
        <taxon>Chitinophagaceae</taxon>
        <taxon>Terrimonas</taxon>
    </lineage>
</organism>
<sequence>MSLKYLCLLMFVLITSRLTAQTNTIKRLDGSTITVADIDRTVNKVMAAANVQGLGLAVLNNNKTVFVKTYGYKNKPQNTLLDTATIVYGASYSKAVFGYLVMKLVEEKIIDLDKPLYQYLAKPIPDYPYFSDLKNDDRWKLITGRMCLSHTTGLPNVRWFDPITSAWDSAGVIKIYFKPGSKYAYSGEGFKLLQLVIEEITKKNIDQLAEEKIFKPFGMHRTGYIWHESFGDDNVAVGHMDNGDIDMKRKRTEPVAGGSLVTTIADYARFIENVMQQKGLSKKSYNTMLAPQIRIHSVTQFPPITETTTTENDGIQLSYGLGWGVMQCPYGKAFFKEGNGGAWRNYNINFPEKGISIIIMANSENGEKIFQELIETIIGDNCIPWKWQGYIPYDGVKSK</sequence>
<dbReference type="EMBL" id="JBHUOZ010000003">
    <property type="protein sequence ID" value="MFD2920703.1"/>
    <property type="molecule type" value="Genomic_DNA"/>
</dbReference>
<dbReference type="InterPro" id="IPR001466">
    <property type="entry name" value="Beta-lactam-related"/>
</dbReference>
<dbReference type="RefSeq" id="WP_386099566.1">
    <property type="nucleotide sequence ID" value="NZ_JBHUOZ010000003.1"/>
</dbReference>
<feature type="chain" id="PRO_5045222768" evidence="1">
    <location>
        <begin position="21"/>
        <end position="399"/>
    </location>
</feature>
<dbReference type="GO" id="GO:0016787">
    <property type="term" value="F:hydrolase activity"/>
    <property type="evidence" value="ECO:0007669"/>
    <property type="project" value="UniProtKB-KW"/>
</dbReference>
<name>A0ABW6A945_9BACT</name>
<accession>A0ABW6A945</accession>
<dbReference type="EC" id="3.-.-.-" evidence="3"/>
<keyword evidence="3" id="KW-0378">Hydrolase</keyword>
<evidence type="ECO:0000313" key="3">
    <source>
        <dbReference type="EMBL" id="MFD2920703.1"/>
    </source>
</evidence>
<reference evidence="4" key="1">
    <citation type="journal article" date="2019" name="Int. J. Syst. Evol. Microbiol.">
        <title>The Global Catalogue of Microorganisms (GCM) 10K type strain sequencing project: providing services to taxonomists for standard genome sequencing and annotation.</title>
        <authorList>
            <consortium name="The Broad Institute Genomics Platform"/>
            <consortium name="The Broad Institute Genome Sequencing Center for Infectious Disease"/>
            <person name="Wu L."/>
            <person name="Ma J."/>
        </authorList>
    </citation>
    <scope>NUCLEOTIDE SEQUENCE [LARGE SCALE GENOMIC DNA]</scope>
    <source>
        <strain evidence="4">KCTC 23299</strain>
    </source>
</reference>